<dbReference type="InterPro" id="IPR039715">
    <property type="entry name" value="ZCCHC10"/>
</dbReference>
<sequence length="1525" mass="157479">MPRCVGLLVLFSSLLRVLLFGLPGACGLTLSGDSALDDAIQVDQPTVVGSSNGLGPRVTVTCGGDGHAFVVRQTSLVLQNVILSNCSSAAVVLLGPGASLEAVDIAFSGNSNAQEVQGLIIAAQQAYVTLRRVTISGNAAGKAVTAPADDTQLLHPACKDSSQTGGVTLQPSLITSSSSSSSSSDVSFQPPACGSPVLRSSLIFLQDSSLIAEATSITSNTADALITATGSSTHSLQLLAGTQLVSNNVTWLVTADSWPADAVGRTNMMAPQPSEMTKMFNMQPPFTARTAMGGIREMIASSASAAAAVAAGVERVQAFVGAAPKGQSPLQVLLQDAVISSNTASQGLLWLRLVNSSMTNVTVTGNLATGSSSSKRAAAAAAVGAVAPPSPCDVGALHRAMVQVHGPASFDVYRCRFSGNMHLSGALIRVTDGFSLTSLRSSSFNSNTATALLRFEGRTWVLDTAQFFRASQYLDVLYYTEYEGSSRGAYSYAQKQHAAELARKESSSVDALWLLSDCALTNNTVFHALLLSVGNRTSWREYITRKADVLEAGAAGNASQSAEQVAKALPLENYAASWWVIGCKVAGNRLVSQSAAAAAGGGSTTAAKQRRKEAAVHAPAAANSSSSSSSSSSWAEWEAAGRGATYEDAVSVVITAGPDLLQKLALGGAKCAAALAEAYREMQTGLQLRRATHARLPSVIWSTFNQGYLSATEFRNNTGFSHVLRHDNTLLTWLDVKLHGNAAQGSVVDLWYGDFWARQAQLVGNAASNGSILDLESFIGSFDQVSVTGNVAGTLGAPNATHAGPSNSSNIQTINSSSSNSSAPACILSAVAKLSHFESGRLRNVTLTNNTGSIALDINGFALAEPVEDVLVADNAASGIRMVSTQPRYNGQGIVLSRVRVLRNALSPAAPAVGGLVLGGFDSPVGDHMPVELSNCQFIGNRPADMSEQLPLLGGGIQIQGPAQDTSDPSAQHGFLQKLDIHIRDSHIEGNAAAEGGGLWSAWPLRLSNVSIIGNSAVHAGGGLFLRGLQNDKLGSSGQALLQNVTLYNNTAGFGGGIACDSCRALLINTSILHNTAVRRETAAAGSQQQQQQHTVTMQLVDPATSNSSSSSSSSTTSTLSSCQAADAQATPAALVAYQVRGAGGAIAANMAGNSFLVLCGSSGSSSSNVLLHNHAQAVGGAFYLNYTASAGCAGPSSEELQNRTCFAGLRQLSGEGNSIDNNDSWMSQLGCGLTTVNVDWSNSSSDAGGDLLGWAGGDGFNMICSSSSSSSNCSGIPVNSSSLVTLGDVLAISSNSNSSSSTQQQCFVRYSARDAGACLPAAALGPTHQQLNSSTAAAAAAAAASRVNISGPELRFELPTSLGVFNSTCLRQQEQKAKDGQAADASSCAVAGLQGAAMPKVFSGDDMNFTVQLTGSQQFGGQGSAFNSQLGTIQLHPSNDGLFVIGSLNTSMGSSGNALFSGMAMQPVEAPISNRQYAFSFAASFGDDLLRQVQAVTVRVELLRCTWGQFRTINRCVRCKFTLT</sequence>
<feature type="region of interest" description="Disordered" evidence="1">
    <location>
        <begin position="155"/>
        <end position="190"/>
    </location>
</feature>
<dbReference type="EMBL" id="FNXT01001183">
    <property type="protein sequence ID" value="SZX73036.1"/>
    <property type="molecule type" value="Genomic_DNA"/>
</dbReference>
<dbReference type="InterPro" id="IPR011050">
    <property type="entry name" value="Pectin_lyase_fold/virulence"/>
</dbReference>
<keyword evidence="2" id="KW-0732">Signal</keyword>
<keyword evidence="4" id="KW-1185">Reference proteome</keyword>
<feature type="compositionally biased region" description="Low complexity" evidence="1">
    <location>
        <begin position="616"/>
        <end position="631"/>
    </location>
</feature>
<feature type="region of interest" description="Disordered" evidence="1">
    <location>
        <begin position="601"/>
        <end position="631"/>
    </location>
</feature>
<evidence type="ECO:0000313" key="3">
    <source>
        <dbReference type="EMBL" id="SZX73036.1"/>
    </source>
</evidence>
<dbReference type="PANTHER" id="PTHR13491:SF0">
    <property type="entry name" value="ZINC FINGER CCHC DOMAIN-CONTAINING PROTEIN 10"/>
    <property type="match status" value="1"/>
</dbReference>
<proteinExistence type="predicted"/>
<feature type="non-terminal residue" evidence="3">
    <location>
        <position position="1525"/>
    </location>
</feature>
<accession>A0A383W8M1</accession>
<evidence type="ECO:0008006" key="5">
    <source>
        <dbReference type="Google" id="ProtNLM"/>
    </source>
</evidence>
<feature type="signal peptide" evidence="2">
    <location>
        <begin position="1"/>
        <end position="27"/>
    </location>
</feature>
<protein>
    <recommendedName>
        <fullName evidence="5">Right handed beta helix domain-containing protein</fullName>
    </recommendedName>
</protein>
<dbReference type="PANTHER" id="PTHR13491">
    <property type="entry name" value="ZCCHC10 PROTEIN"/>
    <property type="match status" value="1"/>
</dbReference>
<gene>
    <name evidence="3" type="ORF">BQ4739_LOCUS13158</name>
</gene>
<evidence type="ECO:0000256" key="1">
    <source>
        <dbReference type="SAM" id="MobiDB-lite"/>
    </source>
</evidence>
<dbReference type="InterPro" id="IPR006626">
    <property type="entry name" value="PbH1"/>
</dbReference>
<feature type="compositionally biased region" description="Polar residues" evidence="1">
    <location>
        <begin position="160"/>
        <end position="175"/>
    </location>
</feature>
<reference evidence="3 4" key="1">
    <citation type="submission" date="2016-10" db="EMBL/GenBank/DDBJ databases">
        <authorList>
            <person name="Cai Z."/>
        </authorList>
    </citation>
    <scope>NUCLEOTIDE SEQUENCE [LARGE SCALE GENOMIC DNA]</scope>
</reference>
<evidence type="ECO:0000313" key="4">
    <source>
        <dbReference type="Proteomes" id="UP000256970"/>
    </source>
</evidence>
<name>A0A383W8M1_TETOB</name>
<dbReference type="SUPFAM" id="SSF51126">
    <property type="entry name" value="Pectin lyase-like"/>
    <property type="match status" value="2"/>
</dbReference>
<feature type="chain" id="PRO_5016938077" description="Right handed beta helix domain-containing protein" evidence="2">
    <location>
        <begin position="28"/>
        <end position="1525"/>
    </location>
</feature>
<organism evidence="3 4">
    <name type="scientific">Tetradesmus obliquus</name>
    <name type="common">Green alga</name>
    <name type="synonym">Acutodesmus obliquus</name>
    <dbReference type="NCBI Taxonomy" id="3088"/>
    <lineage>
        <taxon>Eukaryota</taxon>
        <taxon>Viridiplantae</taxon>
        <taxon>Chlorophyta</taxon>
        <taxon>core chlorophytes</taxon>
        <taxon>Chlorophyceae</taxon>
        <taxon>CS clade</taxon>
        <taxon>Sphaeropleales</taxon>
        <taxon>Scenedesmaceae</taxon>
        <taxon>Tetradesmus</taxon>
    </lineage>
</organism>
<dbReference type="Proteomes" id="UP000256970">
    <property type="component" value="Unassembled WGS sequence"/>
</dbReference>
<evidence type="ECO:0000256" key="2">
    <source>
        <dbReference type="SAM" id="SignalP"/>
    </source>
</evidence>
<dbReference type="SMART" id="SM00710">
    <property type="entry name" value="PbH1"/>
    <property type="match status" value="9"/>
</dbReference>